<evidence type="ECO:0000313" key="2">
    <source>
        <dbReference type="EMBL" id="KAK3295727.1"/>
    </source>
</evidence>
<protein>
    <submittedName>
        <fullName evidence="2">Uncharacterized protein</fullName>
    </submittedName>
</protein>
<comment type="caution">
    <text evidence="2">The sequence shown here is derived from an EMBL/GenBank/DDBJ whole genome shotgun (WGS) entry which is preliminary data.</text>
</comment>
<dbReference type="EMBL" id="JAUEPN010000004">
    <property type="protein sequence ID" value="KAK3295727.1"/>
    <property type="molecule type" value="Genomic_DNA"/>
</dbReference>
<evidence type="ECO:0000256" key="1">
    <source>
        <dbReference type="SAM" id="MobiDB-lite"/>
    </source>
</evidence>
<reference evidence="2" key="2">
    <citation type="submission" date="2023-06" db="EMBL/GenBank/DDBJ databases">
        <authorList>
            <consortium name="Lawrence Berkeley National Laboratory"/>
            <person name="Haridas S."/>
            <person name="Hensen N."/>
            <person name="Bonometti L."/>
            <person name="Westerberg I."/>
            <person name="Brannstrom I.O."/>
            <person name="Guillou S."/>
            <person name="Cros-Aarteil S."/>
            <person name="Calhoun S."/>
            <person name="Kuo A."/>
            <person name="Mondo S."/>
            <person name="Pangilinan J."/>
            <person name="Riley R."/>
            <person name="Labutti K."/>
            <person name="Andreopoulos B."/>
            <person name="Lipzen A."/>
            <person name="Chen C."/>
            <person name="Yanf M."/>
            <person name="Daum C."/>
            <person name="Ng V."/>
            <person name="Clum A."/>
            <person name="Steindorff A."/>
            <person name="Ohm R."/>
            <person name="Martin F."/>
            <person name="Silar P."/>
            <person name="Natvig D."/>
            <person name="Lalanne C."/>
            <person name="Gautier V."/>
            <person name="Ament-Velasquez S.L."/>
            <person name="Kruys A."/>
            <person name="Hutchinson M.I."/>
            <person name="Powell A.J."/>
            <person name="Barry K."/>
            <person name="Miller A.N."/>
            <person name="Grigoriev I.V."/>
            <person name="Debuchy R."/>
            <person name="Gladieux P."/>
            <person name="Thoren M.H."/>
            <person name="Johannesson H."/>
        </authorList>
    </citation>
    <scope>NUCLEOTIDE SEQUENCE</scope>
    <source>
        <strain evidence="2">CBS 168.71</strain>
    </source>
</reference>
<name>A0AAE0LSD5_9PEZI</name>
<reference evidence="2" key="1">
    <citation type="journal article" date="2023" name="Mol. Phylogenet. Evol.">
        <title>Genome-scale phylogeny and comparative genomics of the fungal order Sordariales.</title>
        <authorList>
            <person name="Hensen N."/>
            <person name="Bonometti L."/>
            <person name="Westerberg I."/>
            <person name="Brannstrom I.O."/>
            <person name="Guillou S."/>
            <person name="Cros-Aarteil S."/>
            <person name="Calhoun S."/>
            <person name="Haridas S."/>
            <person name="Kuo A."/>
            <person name="Mondo S."/>
            <person name="Pangilinan J."/>
            <person name="Riley R."/>
            <person name="LaButti K."/>
            <person name="Andreopoulos B."/>
            <person name="Lipzen A."/>
            <person name="Chen C."/>
            <person name="Yan M."/>
            <person name="Daum C."/>
            <person name="Ng V."/>
            <person name="Clum A."/>
            <person name="Steindorff A."/>
            <person name="Ohm R.A."/>
            <person name="Martin F."/>
            <person name="Silar P."/>
            <person name="Natvig D.O."/>
            <person name="Lalanne C."/>
            <person name="Gautier V."/>
            <person name="Ament-Velasquez S.L."/>
            <person name="Kruys A."/>
            <person name="Hutchinson M.I."/>
            <person name="Powell A.J."/>
            <person name="Barry K."/>
            <person name="Miller A.N."/>
            <person name="Grigoriev I.V."/>
            <person name="Debuchy R."/>
            <person name="Gladieux P."/>
            <person name="Hiltunen Thoren M."/>
            <person name="Johannesson H."/>
        </authorList>
    </citation>
    <scope>NUCLEOTIDE SEQUENCE</scope>
    <source>
        <strain evidence="2">CBS 168.71</strain>
    </source>
</reference>
<sequence>MLEFPYNPSPVQQTLPGMSEHGTAGWPALDGGAESPSQRRPCGSTPGGGGKRGNLHAAVSAWGSGIKFKHFLPFLVLTTPTPPLSNHNGVAHGFRRPRNELAPLIDRDTRATSCPYSGSPKGTGPRSFGTKGLPVAVPSAVLMHGSSHILLSSSGLPAWIGVCRPQGTGSALVAVPWLSRTWAEDLVRGREFVIMVVATSKTCRSDGEKSRIRRRSSYLETPRSLVTKPGIVEAAACNGNTRLYPEPLDDAVVP</sequence>
<dbReference type="RefSeq" id="XP_062659241.1">
    <property type="nucleotide sequence ID" value="XM_062798466.1"/>
</dbReference>
<keyword evidence="3" id="KW-1185">Reference proteome</keyword>
<evidence type="ECO:0000313" key="3">
    <source>
        <dbReference type="Proteomes" id="UP001278766"/>
    </source>
</evidence>
<accession>A0AAE0LSD5</accession>
<feature type="region of interest" description="Disordered" evidence="1">
    <location>
        <begin position="110"/>
        <end position="130"/>
    </location>
</feature>
<feature type="region of interest" description="Disordered" evidence="1">
    <location>
        <begin position="1"/>
        <end position="53"/>
    </location>
</feature>
<dbReference type="AlphaFoldDB" id="A0AAE0LSD5"/>
<dbReference type="GeneID" id="87835414"/>
<gene>
    <name evidence="2" type="ORF">B0H64DRAFT_152803</name>
</gene>
<proteinExistence type="predicted"/>
<organism evidence="2 3">
    <name type="scientific">Chaetomium fimeti</name>
    <dbReference type="NCBI Taxonomy" id="1854472"/>
    <lineage>
        <taxon>Eukaryota</taxon>
        <taxon>Fungi</taxon>
        <taxon>Dikarya</taxon>
        <taxon>Ascomycota</taxon>
        <taxon>Pezizomycotina</taxon>
        <taxon>Sordariomycetes</taxon>
        <taxon>Sordariomycetidae</taxon>
        <taxon>Sordariales</taxon>
        <taxon>Chaetomiaceae</taxon>
        <taxon>Chaetomium</taxon>
    </lineage>
</organism>
<dbReference type="Proteomes" id="UP001278766">
    <property type="component" value="Unassembled WGS sequence"/>
</dbReference>